<evidence type="ECO:0000256" key="4">
    <source>
        <dbReference type="ARBA" id="ARBA00022723"/>
    </source>
</evidence>
<evidence type="ECO:0000256" key="10">
    <source>
        <dbReference type="SAM" id="MobiDB-lite"/>
    </source>
</evidence>
<dbReference type="InterPro" id="IPR002401">
    <property type="entry name" value="Cyt_P450_E_grp-I"/>
</dbReference>
<evidence type="ECO:0000256" key="5">
    <source>
        <dbReference type="ARBA" id="ARBA00023002"/>
    </source>
</evidence>
<evidence type="ECO:0000256" key="1">
    <source>
        <dbReference type="ARBA" id="ARBA00001971"/>
    </source>
</evidence>
<evidence type="ECO:0000256" key="3">
    <source>
        <dbReference type="ARBA" id="ARBA00022617"/>
    </source>
</evidence>
<comment type="caution">
    <text evidence="11">The sequence shown here is derived from an EMBL/GenBank/DDBJ whole genome shotgun (WGS) entry which is preliminary data.</text>
</comment>
<feature type="compositionally biased region" description="Basic and acidic residues" evidence="10">
    <location>
        <begin position="38"/>
        <end position="49"/>
    </location>
</feature>
<dbReference type="Gene3D" id="1.10.630.10">
    <property type="entry name" value="Cytochrome P450"/>
    <property type="match status" value="1"/>
</dbReference>
<keyword evidence="4 8" id="KW-0479">Metal-binding</keyword>
<dbReference type="PANTHER" id="PTHR47950:SF49">
    <property type="entry name" value="CYTOCHROME P450"/>
    <property type="match status" value="1"/>
</dbReference>
<dbReference type="Pfam" id="PF00067">
    <property type="entry name" value="p450"/>
    <property type="match status" value="2"/>
</dbReference>
<dbReference type="EMBL" id="CAKMRJ010005523">
    <property type="protein sequence ID" value="CAH1446201.1"/>
    <property type="molecule type" value="Genomic_DNA"/>
</dbReference>
<dbReference type="PRINTS" id="PR00385">
    <property type="entry name" value="P450"/>
</dbReference>
<evidence type="ECO:0000256" key="2">
    <source>
        <dbReference type="ARBA" id="ARBA00010617"/>
    </source>
</evidence>
<evidence type="ECO:0000256" key="7">
    <source>
        <dbReference type="ARBA" id="ARBA00023033"/>
    </source>
</evidence>
<sequence length="520" mass="58626">MTEGCQSPAHCGLLHHCSPSSSDVGTTIDPLPLSKRRLLQDDSERDRDGGNFSRRKGQSLKHFRKKSGKSYNGSSKKQPLPPGPYPWPIVGNLFQMGKIPHIRLAEMAQVHGPLMTLRLGQQITIVGSSASAASEILKTHDHLLAGRDVPRLLQGKESIVHNMNLVFTSGTGDGWRKIRNLYASKIFSSKALESRVDMREKKVMEMVKYIASKDLVDFEGSGIGAGIKDSVRRLSTLGAQPQIADLYPIFGRWDLQGWKKQVVQIIEQELGTIWEDILQKKTSGSNTSSDHQDFTDILIEKGSTHQQINAMMQELFTAGTESMNFTTEWLVAELLRNQEIMQKVSDEVRNKIDGNVVKESDLVHFPFLEACLKETLRLHPPGPLLLPHRAMQTCEVMGYTIPKDSQVMVNIWAISRDPKIWDDPLSFKPERFVGSEMHYKGKDFEYLPFGSGRRMCPGEALSSKTILLSVASLILNFDWFLVNNTMNPEDLNMDDALDFPLYKKEPLHVTFKLRHQLKTC</sequence>
<protein>
    <recommendedName>
        <fullName evidence="13">Cytochrome P450</fullName>
    </recommendedName>
</protein>
<dbReference type="SUPFAM" id="SSF48264">
    <property type="entry name" value="Cytochrome P450"/>
    <property type="match status" value="1"/>
</dbReference>
<evidence type="ECO:0000313" key="12">
    <source>
        <dbReference type="Proteomes" id="UP001157418"/>
    </source>
</evidence>
<feature type="binding site" description="axial binding residue" evidence="8">
    <location>
        <position position="456"/>
    </location>
    <ligand>
        <name>heme</name>
        <dbReference type="ChEBI" id="CHEBI:30413"/>
    </ligand>
    <ligandPart>
        <name>Fe</name>
        <dbReference type="ChEBI" id="CHEBI:18248"/>
    </ligandPart>
</feature>
<keyword evidence="5 9" id="KW-0560">Oxidoreductase</keyword>
<dbReference type="Proteomes" id="UP001157418">
    <property type="component" value="Unassembled WGS sequence"/>
</dbReference>
<organism evidence="11 12">
    <name type="scientific">Lactuca virosa</name>
    <dbReference type="NCBI Taxonomy" id="75947"/>
    <lineage>
        <taxon>Eukaryota</taxon>
        <taxon>Viridiplantae</taxon>
        <taxon>Streptophyta</taxon>
        <taxon>Embryophyta</taxon>
        <taxon>Tracheophyta</taxon>
        <taxon>Spermatophyta</taxon>
        <taxon>Magnoliopsida</taxon>
        <taxon>eudicotyledons</taxon>
        <taxon>Gunneridae</taxon>
        <taxon>Pentapetalae</taxon>
        <taxon>asterids</taxon>
        <taxon>campanulids</taxon>
        <taxon>Asterales</taxon>
        <taxon>Asteraceae</taxon>
        <taxon>Cichorioideae</taxon>
        <taxon>Cichorieae</taxon>
        <taxon>Lactucinae</taxon>
        <taxon>Lactuca</taxon>
    </lineage>
</organism>
<dbReference type="PROSITE" id="PS00086">
    <property type="entry name" value="CYTOCHROME_P450"/>
    <property type="match status" value="1"/>
</dbReference>
<comment type="cofactor">
    <cofactor evidence="1 8">
        <name>heme</name>
        <dbReference type="ChEBI" id="CHEBI:30413"/>
    </cofactor>
</comment>
<name>A0AAU9P7G1_9ASTR</name>
<dbReference type="PRINTS" id="PR00463">
    <property type="entry name" value="EP450I"/>
</dbReference>
<evidence type="ECO:0008006" key="13">
    <source>
        <dbReference type="Google" id="ProtNLM"/>
    </source>
</evidence>
<reference evidence="11 12" key="1">
    <citation type="submission" date="2022-01" db="EMBL/GenBank/DDBJ databases">
        <authorList>
            <person name="Xiong W."/>
            <person name="Schranz E."/>
        </authorList>
    </citation>
    <scope>NUCLEOTIDE SEQUENCE [LARGE SCALE GENOMIC DNA]</scope>
</reference>
<feature type="compositionally biased region" description="Basic residues" evidence="10">
    <location>
        <begin position="53"/>
        <end position="68"/>
    </location>
</feature>
<dbReference type="FunFam" id="1.10.630.10:FF:000126">
    <property type="entry name" value="Predicted protein"/>
    <property type="match status" value="1"/>
</dbReference>
<dbReference type="PANTHER" id="PTHR47950">
    <property type="entry name" value="CYTOCHROME P450, FAMILY 76, SUBFAMILY C, POLYPEPTIDE 5-RELATED"/>
    <property type="match status" value="1"/>
</dbReference>
<keyword evidence="3 8" id="KW-0349">Heme</keyword>
<evidence type="ECO:0000256" key="9">
    <source>
        <dbReference type="RuleBase" id="RU000461"/>
    </source>
</evidence>
<feature type="region of interest" description="Disordered" evidence="10">
    <location>
        <begin position="20"/>
        <end position="83"/>
    </location>
</feature>
<evidence type="ECO:0000313" key="11">
    <source>
        <dbReference type="EMBL" id="CAH1446201.1"/>
    </source>
</evidence>
<dbReference type="GO" id="GO:0016705">
    <property type="term" value="F:oxidoreductase activity, acting on paired donors, with incorporation or reduction of molecular oxygen"/>
    <property type="evidence" value="ECO:0007669"/>
    <property type="project" value="InterPro"/>
</dbReference>
<comment type="similarity">
    <text evidence="2 9">Belongs to the cytochrome P450 family.</text>
</comment>
<evidence type="ECO:0000256" key="8">
    <source>
        <dbReference type="PIRSR" id="PIRSR602401-1"/>
    </source>
</evidence>
<keyword evidence="7 9" id="KW-0503">Monooxygenase</keyword>
<dbReference type="InterPro" id="IPR001128">
    <property type="entry name" value="Cyt_P450"/>
</dbReference>
<keyword evidence="6 8" id="KW-0408">Iron</keyword>
<dbReference type="GO" id="GO:0020037">
    <property type="term" value="F:heme binding"/>
    <property type="evidence" value="ECO:0007669"/>
    <property type="project" value="InterPro"/>
</dbReference>
<accession>A0AAU9P7G1</accession>
<dbReference type="GO" id="GO:0004497">
    <property type="term" value="F:monooxygenase activity"/>
    <property type="evidence" value="ECO:0007669"/>
    <property type="project" value="UniProtKB-KW"/>
</dbReference>
<dbReference type="AlphaFoldDB" id="A0AAU9P7G1"/>
<dbReference type="GO" id="GO:0005506">
    <property type="term" value="F:iron ion binding"/>
    <property type="evidence" value="ECO:0007669"/>
    <property type="project" value="InterPro"/>
</dbReference>
<dbReference type="InterPro" id="IPR036396">
    <property type="entry name" value="Cyt_P450_sf"/>
</dbReference>
<gene>
    <name evidence="11" type="ORF">LVIROSA_LOCUS31914</name>
</gene>
<proteinExistence type="inferred from homology"/>
<evidence type="ECO:0000256" key="6">
    <source>
        <dbReference type="ARBA" id="ARBA00023004"/>
    </source>
</evidence>
<keyword evidence="12" id="KW-1185">Reference proteome</keyword>
<dbReference type="InterPro" id="IPR017972">
    <property type="entry name" value="Cyt_P450_CS"/>
</dbReference>